<sequence>MSAEPNTPVPGPVTADDVAHAVRITVDALTPATGADWHVPAGPLEWTCWETGEHLADDLFAYAAQIGSTRPQADEYVSFGFSRRRPEGPANTVTADPEAGPAGLLGVLEACGGLLVAVVRATPADARGHHTFGAADPEGFAAMGIVETLLHAHDMALGLGVPFEPPAGLCARSLHRLFPDAPADTEPWPTLLWVTGRGDLPGRERVGKWRWYGAPRAT</sequence>
<accession>A0AAU8INT4</accession>
<dbReference type="InterPro" id="IPR034660">
    <property type="entry name" value="DinB/YfiT-like"/>
</dbReference>
<dbReference type="Pfam" id="PF12867">
    <property type="entry name" value="DinB_2"/>
    <property type="match status" value="1"/>
</dbReference>
<dbReference type="Gene3D" id="1.20.120.450">
    <property type="entry name" value="dinb family like domain"/>
    <property type="match status" value="1"/>
</dbReference>
<dbReference type="EMBL" id="CP159534">
    <property type="protein sequence ID" value="XCJ69514.1"/>
    <property type="molecule type" value="Genomic_DNA"/>
</dbReference>
<dbReference type="InterPro" id="IPR024775">
    <property type="entry name" value="DinB-like"/>
</dbReference>
<dbReference type="AlphaFoldDB" id="A0AAU8INT4"/>
<dbReference type="RefSeq" id="WP_353941200.1">
    <property type="nucleotide sequence ID" value="NZ_CP159534.1"/>
</dbReference>
<dbReference type="SUPFAM" id="SSF109854">
    <property type="entry name" value="DinB/YfiT-like putative metalloenzymes"/>
    <property type="match status" value="1"/>
</dbReference>
<reference evidence="2" key="1">
    <citation type="submission" date="2024-06" db="EMBL/GenBank/DDBJ databases">
        <title>Streptomyces sp. strain HUAS MG91 genome sequences.</title>
        <authorList>
            <person name="Mo P."/>
        </authorList>
    </citation>
    <scope>NUCLEOTIDE SEQUENCE</scope>
    <source>
        <strain evidence="2">HUAS MG91</strain>
    </source>
</reference>
<evidence type="ECO:0000259" key="1">
    <source>
        <dbReference type="Pfam" id="PF12867"/>
    </source>
</evidence>
<dbReference type="KEGG" id="stac:ABII15_05845"/>
<evidence type="ECO:0000313" key="2">
    <source>
        <dbReference type="EMBL" id="XCJ69514.1"/>
    </source>
</evidence>
<proteinExistence type="predicted"/>
<feature type="domain" description="DinB-like" evidence="1">
    <location>
        <begin position="25"/>
        <end position="153"/>
    </location>
</feature>
<protein>
    <submittedName>
        <fullName evidence="2">DinB family protein</fullName>
    </submittedName>
</protein>
<name>A0AAU8INT4_9ACTN</name>
<gene>
    <name evidence="2" type="ORF">ABII15_05845</name>
</gene>
<organism evidence="2">
    <name type="scientific">Streptomyces tabacisoli</name>
    <dbReference type="NCBI Taxonomy" id="3156398"/>
    <lineage>
        <taxon>Bacteria</taxon>
        <taxon>Bacillati</taxon>
        <taxon>Actinomycetota</taxon>
        <taxon>Actinomycetes</taxon>
        <taxon>Kitasatosporales</taxon>
        <taxon>Streptomycetaceae</taxon>
        <taxon>Streptomyces</taxon>
    </lineage>
</organism>